<evidence type="ECO:0000256" key="1">
    <source>
        <dbReference type="SAM" id="MobiDB-lite"/>
    </source>
</evidence>
<dbReference type="InterPro" id="IPR019292">
    <property type="entry name" value="McrC"/>
</dbReference>
<sequence length="163" mass="17395">MRGSSPERLPPGADPLAVDGFLFDMYQLFEDFVTLALSEALEEHGLAPRLQDPHHLDTTGLGRIRPDLVVRTRDGRTPVAVVDAKYKVERSRQPPQRRPVPGVGVRHGARSARGAPGVRARTAAHAFPRGTGGGGEDGRARSAAVPAQRRPLPRTGAAHVGPA</sequence>
<protein>
    <recommendedName>
        <fullName evidence="4">Restriction endonuclease</fullName>
    </recommendedName>
</protein>
<keyword evidence="3" id="KW-1185">Reference proteome</keyword>
<dbReference type="Pfam" id="PF10117">
    <property type="entry name" value="McrBC"/>
    <property type="match status" value="1"/>
</dbReference>
<name>A0ABW6PYZ0_9ACTN</name>
<proteinExistence type="predicted"/>
<feature type="region of interest" description="Disordered" evidence="1">
    <location>
        <begin position="88"/>
        <end position="163"/>
    </location>
</feature>
<evidence type="ECO:0000313" key="2">
    <source>
        <dbReference type="EMBL" id="MFF1272144.1"/>
    </source>
</evidence>
<evidence type="ECO:0008006" key="4">
    <source>
        <dbReference type="Google" id="ProtNLM"/>
    </source>
</evidence>
<dbReference type="EMBL" id="JBHVZQ010000001">
    <property type="protein sequence ID" value="MFF1272144.1"/>
    <property type="molecule type" value="Genomic_DNA"/>
</dbReference>
<dbReference type="Proteomes" id="UP001601627">
    <property type="component" value="Unassembled WGS sequence"/>
</dbReference>
<dbReference type="RefSeq" id="WP_388232807.1">
    <property type="nucleotide sequence ID" value="NZ_JBHVZQ010000001.1"/>
</dbReference>
<comment type="caution">
    <text evidence="2">The sequence shown here is derived from an EMBL/GenBank/DDBJ whole genome shotgun (WGS) entry which is preliminary data.</text>
</comment>
<reference evidence="2 3" key="1">
    <citation type="submission" date="2024-09" db="EMBL/GenBank/DDBJ databases">
        <title>The Natural Products Discovery Center: Release of the First 8490 Sequenced Strains for Exploring Actinobacteria Biosynthetic Diversity.</title>
        <authorList>
            <person name="Kalkreuter E."/>
            <person name="Kautsar S.A."/>
            <person name="Yang D."/>
            <person name="Bader C.D."/>
            <person name="Teijaro C.N."/>
            <person name="Fluegel L."/>
            <person name="Davis C.M."/>
            <person name="Simpson J.R."/>
            <person name="Lauterbach L."/>
            <person name="Steele A.D."/>
            <person name="Gui C."/>
            <person name="Meng S."/>
            <person name="Li G."/>
            <person name="Viehrig K."/>
            <person name="Ye F."/>
            <person name="Su P."/>
            <person name="Kiefer A.F."/>
            <person name="Nichols A."/>
            <person name="Cepeda A.J."/>
            <person name="Yan W."/>
            <person name="Fan B."/>
            <person name="Jiang Y."/>
            <person name="Adhikari A."/>
            <person name="Zheng C.-J."/>
            <person name="Schuster L."/>
            <person name="Cowan T.M."/>
            <person name="Smanski M.J."/>
            <person name="Chevrette M.G."/>
            <person name="De Carvalho L.P.S."/>
            <person name="Shen B."/>
        </authorList>
    </citation>
    <scope>NUCLEOTIDE SEQUENCE [LARGE SCALE GENOMIC DNA]</scope>
    <source>
        <strain evidence="2 3">NPDC058328</strain>
    </source>
</reference>
<accession>A0ABW6PYZ0</accession>
<evidence type="ECO:0000313" key="3">
    <source>
        <dbReference type="Proteomes" id="UP001601627"/>
    </source>
</evidence>
<organism evidence="2 3">
    <name type="scientific">Streptomyces marokkonensis</name>
    <dbReference type="NCBI Taxonomy" id="324855"/>
    <lineage>
        <taxon>Bacteria</taxon>
        <taxon>Bacillati</taxon>
        <taxon>Actinomycetota</taxon>
        <taxon>Actinomycetes</taxon>
        <taxon>Kitasatosporales</taxon>
        <taxon>Streptomycetaceae</taxon>
        <taxon>Streptomyces</taxon>
    </lineage>
</organism>
<gene>
    <name evidence="2" type="ORF">ACFVZC_01740</name>
</gene>